<comment type="caution">
    <text evidence="1">The sequence shown here is derived from an EMBL/GenBank/DDBJ whole genome shotgun (WGS) entry which is preliminary data.</text>
</comment>
<protein>
    <submittedName>
        <fullName evidence="1">Uncharacterized protein</fullName>
    </submittedName>
</protein>
<dbReference type="EMBL" id="ACWF01000097">
    <property type="protein sequence ID" value="EHL78070.1"/>
    <property type="molecule type" value="Genomic_DNA"/>
</dbReference>
<organism evidence="1 2">
    <name type="scientific">Bacillus smithii 7_3_47FAA</name>
    <dbReference type="NCBI Taxonomy" id="665952"/>
    <lineage>
        <taxon>Bacteria</taxon>
        <taxon>Bacillati</taxon>
        <taxon>Bacillota</taxon>
        <taxon>Bacilli</taxon>
        <taxon>Bacillales</taxon>
        <taxon>Bacillaceae</taxon>
        <taxon>Bacillus</taxon>
    </lineage>
</organism>
<keyword evidence="2" id="KW-1185">Reference proteome</keyword>
<feature type="non-terminal residue" evidence="1">
    <location>
        <position position="28"/>
    </location>
</feature>
<gene>
    <name evidence="1" type="ORF">HMPREF1015_02922</name>
</gene>
<dbReference type="AlphaFoldDB" id="G9QLB2"/>
<reference evidence="1 2" key="1">
    <citation type="submission" date="2011-09" db="EMBL/GenBank/DDBJ databases">
        <title>The Genome Sequence of Bacillus smithii 7_3_47FAA.</title>
        <authorList>
            <consortium name="The Broad Institute Genome Sequencing Platform"/>
            <person name="Earl A."/>
            <person name="Ward D."/>
            <person name="Feldgarden M."/>
            <person name="Gevers D."/>
            <person name="Daigneault M."/>
            <person name="Strauss J."/>
            <person name="Allen-Vercoe E."/>
            <person name="Young S.K."/>
            <person name="Zeng Q."/>
            <person name="Gargeya S."/>
            <person name="Fitzgerald M."/>
            <person name="Haas B."/>
            <person name="Abouelleil A."/>
            <person name="Alvarado L."/>
            <person name="Arachchi H.M."/>
            <person name="Berlin A."/>
            <person name="Brown A."/>
            <person name="Chapman S.B."/>
            <person name="Chen Z."/>
            <person name="Dunbar C."/>
            <person name="Freedman E."/>
            <person name="Gearin G."/>
            <person name="Goldberg J."/>
            <person name="Griggs A."/>
            <person name="Gujja S."/>
            <person name="Heiman D."/>
            <person name="Howarth C."/>
            <person name="Larson L."/>
            <person name="Lui A."/>
            <person name="MacDonald P.J.P."/>
            <person name="Montmayeur A."/>
            <person name="Murphy C."/>
            <person name="Neiman D."/>
            <person name="Pearson M."/>
            <person name="Priest M."/>
            <person name="Roberts A."/>
            <person name="Saif S."/>
            <person name="Shea T."/>
            <person name="Shenoy N."/>
            <person name="Sisk P."/>
            <person name="Stolte C."/>
            <person name="Sykes S."/>
            <person name="Wortman J."/>
            <person name="Nusbaum C."/>
            <person name="Birren B."/>
        </authorList>
    </citation>
    <scope>NUCLEOTIDE SEQUENCE [LARGE SCALE GENOMIC DNA]</scope>
    <source>
        <strain evidence="1 2">7_3_47FAA</strain>
    </source>
</reference>
<proteinExistence type="predicted"/>
<evidence type="ECO:0000313" key="1">
    <source>
        <dbReference type="EMBL" id="EHL78070.1"/>
    </source>
</evidence>
<dbReference type="HOGENOM" id="CLU_3413661_0_0_9"/>
<evidence type="ECO:0000313" key="2">
    <source>
        <dbReference type="Proteomes" id="UP000011747"/>
    </source>
</evidence>
<dbReference type="Proteomes" id="UP000011747">
    <property type="component" value="Unassembled WGS sequence"/>
</dbReference>
<sequence>MNIQQHLTTNSLTWKEIELDLFRALQNA</sequence>
<accession>G9QLB2</accession>
<name>G9QLB2_9BACI</name>